<dbReference type="SUPFAM" id="SSF57756">
    <property type="entry name" value="Retrovirus zinc finger-like domains"/>
    <property type="match status" value="1"/>
</dbReference>
<keyword evidence="1" id="KW-0863">Zinc-finger</keyword>
<dbReference type="GO" id="GO:0003676">
    <property type="term" value="F:nucleic acid binding"/>
    <property type="evidence" value="ECO:0007669"/>
    <property type="project" value="InterPro"/>
</dbReference>
<dbReference type="AlphaFoldDB" id="A0A2I0L068"/>
<feature type="compositionally biased region" description="Basic and acidic residues" evidence="2">
    <location>
        <begin position="52"/>
        <end position="72"/>
    </location>
</feature>
<dbReference type="PROSITE" id="PS50158">
    <property type="entry name" value="ZF_CCHC"/>
    <property type="match status" value="1"/>
</dbReference>
<gene>
    <name evidence="4" type="ORF">CRG98_005600</name>
</gene>
<dbReference type="EMBL" id="PGOL01000243">
    <property type="protein sequence ID" value="PKI73983.1"/>
    <property type="molecule type" value="Genomic_DNA"/>
</dbReference>
<evidence type="ECO:0000256" key="2">
    <source>
        <dbReference type="SAM" id="MobiDB-lite"/>
    </source>
</evidence>
<evidence type="ECO:0000259" key="3">
    <source>
        <dbReference type="PROSITE" id="PS50158"/>
    </source>
</evidence>
<reference evidence="4 5" key="1">
    <citation type="submission" date="2017-11" db="EMBL/GenBank/DDBJ databases">
        <title>De-novo sequencing of pomegranate (Punica granatum L.) genome.</title>
        <authorList>
            <person name="Akparov Z."/>
            <person name="Amiraslanov A."/>
            <person name="Hajiyeva S."/>
            <person name="Abbasov M."/>
            <person name="Kaur K."/>
            <person name="Hamwieh A."/>
            <person name="Solovyev V."/>
            <person name="Salamov A."/>
            <person name="Braich B."/>
            <person name="Kosarev P."/>
            <person name="Mahmoud A."/>
            <person name="Hajiyev E."/>
            <person name="Babayeva S."/>
            <person name="Izzatullayeva V."/>
            <person name="Mammadov A."/>
            <person name="Mammadov A."/>
            <person name="Sharifova S."/>
            <person name="Ojaghi J."/>
            <person name="Eynullazada K."/>
            <person name="Bayramov B."/>
            <person name="Abdulazimova A."/>
            <person name="Shahmuradov I."/>
        </authorList>
    </citation>
    <scope>NUCLEOTIDE SEQUENCE [LARGE SCALE GENOMIC DNA]</scope>
    <source>
        <strain evidence="5">cv. AG2017</strain>
        <tissue evidence="4">Leaf</tissue>
    </source>
</reference>
<comment type="caution">
    <text evidence="4">The sequence shown here is derived from an EMBL/GenBank/DDBJ whole genome shotgun (WGS) entry which is preliminary data.</text>
</comment>
<evidence type="ECO:0000313" key="5">
    <source>
        <dbReference type="Proteomes" id="UP000233551"/>
    </source>
</evidence>
<protein>
    <recommendedName>
        <fullName evidence="3">CCHC-type domain-containing protein</fullName>
    </recommendedName>
</protein>
<keyword evidence="1" id="KW-0862">Zinc</keyword>
<evidence type="ECO:0000313" key="4">
    <source>
        <dbReference type="EMBL" id="PKI73983.1"/>
    </source>
</evidence>
<name>A0A2I0L068_PUNGR</name>
<dbReference type="InterPro" id="IPR036875">
    <property type="entry name" value="Znf_CCHC_sf"/>
</dbReference>
<keyword evidence="5" id="KW-1185">Reference proteome</keyword>
<feature type="compositionally biased region" description="Basic residues" evidence="2">
    <location>
        <begin position="27"/>
        <end position="37"/>
    </location>
</feature>
<dbReference type="GO" id="GO:0008270">
    <property type="term" value="F:zinc ion binding"/>
    <property type="evidence" value="ECO:0007669"/>
    <property type="project" value="UniProtKB-KW"/>
</dbReference>
<dbReference type="InterPro" id="IPR001878">
    <property type="entry name" value="Znf_CCHC"/>
</dbReference>
<proteinExistence type="predicted"/>
<evidence type="ECO:0000256" key="1">
    <source>
        <dbReference type="PROSITE-ProRule" id="PRU00047"/>
    </source>
</evidence>
<accession>A0A2I0L068</accession>
<keyword evidence="1" id="KW-0479">Metal-binding</keyword>
<dbReference type="Proteomes" id="UP000233551">
    <property type="component" value="Unassembled WGS sequence"/>
</dbReference>
<organism evidence="4 5">
    <name type="scientific">Punica granatum</name>
    <name type="common">Pomegranate</name>
    <dbReference type="NCBI Taxonomy" id="22663"/>
    <lineage>
        <taxon>Eukaryota</taxon>
        <taxon>Viridiplantae</taxon>
        <taxon>Streptophyta</taxon>
        <taxon>Embryophyta</taxon>
        <taxon>Tracheophyta</taxon>
        <taxon>Spermatophyta</taxon>
        <taxon>Magnoliopsida</taxon>
        <taxon>eudicotyledons</taxon>
        <taxon>Gunneridae</taxon>
        <taxon>Pentapetalae</taxon>
        <taxon>rosids</taxon>
        <taxon>malvids</taxon>
        <taxon>Myrtales</taxon>
        <taxon>Lythraceae</taxon>
        <taxon>Punica</taxon>
    </lineage>
</organism>
<feature type="domain" description="CCHC-type" evidence="3">
    <location>
        <begin position="57"/>
        <end position="73"/>
    </location>
</feature>
<feature type="region of interest" description="Disordered" evidence="2">
    <location>
        <begin position="27"/>
        <end position="97"/>
    </location>
</feature>
<sequence length="207" mass="22932">MGESLTEQCCVEVEGLWVVNFFPRRRRNDGRLKKQRKKALEDKANPHKLKRKLNDPRCGKCGEIGHTKRKCTEQPAAKGKKDMHNASTSGGVPSGSGVVEVENVNVQVEMNESIEATPEEMNISQESTSSQPSQYGLSNAQPSQMATFAEASFFQPMIIPPVRPPPVRPPPVRHLHTPITTHTMEVASSEITARFATYFQPRGSPPN</sequence>